<evidence type="ECO:0000256" key="1">
    <source>
        <dbReference type="ARBA" id="ARBA00004123"/>
    </source>
</evidence>
<dbReference type="GO" id="GO:0000977">
    <property type="term" value="F:RNA polymerase II transcription regulatory region sequence-specific DNA binding"/>
    <property type="evidence" value="ECO:0007669"/>
    <property type="project" value="TreeGrafter"/>
</dbReference>
<organism evidence="7 8">
    <name type="scientific">Ignelater luminosus</name>
    <name type="common">Cucubano</name>
    <name type="synonym">Pyrophorus luminosus</name>
    <dbReference type="NCBI Taxonomy" id="2038154"/>
    <lineage>
        <taxon>Eukaryota</taxon>
        <taxon>Metazoa</taxon>
        <taxon>Ecdysozoa</taxon>
        <taxon>Arthropoda</taxon>
        <taxon>Hexapoda</taxon>
        <taxon>Insecta</taxon>
        <taxon>Pterygota</taxon>
        <taxon>Neoptera</taxon>
        <taxon>Endopterygota</taxon>
        <taxon>Coleoptera</taxon>
        <taxon>Polyphaga</taxon>
        <taxon>Elateriformia</taxon>
        <taxon>Elateroidea</taxon>
        <taxon>Elateridae</taxon>
        <taxon>Agrypninae</taxon>
        <taxon>Pyrophorini</taxon>
        <taxon>Ignelater</taxon>
    </lineage>
</organism>
<dbReference type="PROSITE" id="PS50888">
    <property type="entry name" value="BHLH"/>
    <property type="match status" value="1"/>
</dbReference>
<evidence type="ECO:0000313" key="7">
    <source>
        <dbReference type="EMBL" id="KAF2896969.1"/>
    </source>
</evidence>
<dbReference type="SMART" id="SM00353">
    <property type="entry name" value="HLH"/>
    <property type="match status" value="1"/>
</dbReference>
<evidence type="ECO:0000256" key="2">
    <source>
        <dbReference type="ARBA" id="ARBA00022902"/>
    </source>
</evidence>
<comment type="subcellular location">
    <subcellularLocation>
        <location evidence="1">Nucleus</location>
    </subcellularLocation>
</comment>
<evidence type="ECO:0000259" key="6">
    <source>
        <dbReference type="PROSITE" id="PS50888"/>
    </source>
</evidence>
<evidence type="ECO:0000256" key="4">
    <source>
        <dbReference type="ARBA" id="ARBA00023242"/>
    </source>
</evidence>
<dbReference type="GO" id="GO:0007399">
    <property type="term" value="P:nervous system development"/>
    <property type="evidence" value="ECO:0007669"/>
    <property type="project" value="UniProtKB-KW"/>
</dbReference>
<keyword evidence="4" id="KW-0539">Nucleus</keyword>
<evidence type="ECO:0000256" key="3">
    <source>
        <dbReference type="ARBA" id="ARBA00023125"/>
    </source>
</evidence>
<dbReference type="GO" id="GO:0000981">
    <property type="term" value="F:DNA-binding transcription factor activity, RNA polymerase II-specific"/>
    <property type="evidence" value="ECO:0007669"/>
    <property type="project" value="TreeGrafter"/>
</dbReference>
<name>A0A8K0GER5_IGNLU</name>
<keyword evidence="3" id="KW-0238">DNA-binding</keyword>
<dbReference type="Gene3D" id="4.10.280.10">
    <property type="entry name" value="Helix-loop-helix DNA-binding domain"/>
    <property type="match status" value="1"/>
</dbReference>
<comment type="caution">
    <text evidence="7">The sequence shown here is derived from an EMBL/GenBank/DDBJ whole genome shotgun (WGS) entry which is preliminary data.</text>
</comment>
<dbReference type="PANTHER" id="PTHR23349">
    <property type="entry name" value="BASIC HELIX-LOOP-HELIX TRANSCRIPTION FACTOR, TWIST"/>
    <property type="match status" value="1"/>
</dbReference>
<dbReference type="Pfam" id="PF00010">
    <property type="entry name" value="HLH"/>
    <property type="match status" value="1"/>
</dbReference>
<evidence type="ECO:0000313" key="8">
    <source>
        <dbReference type="Proteomes" id="UP000801492"/>
    </source>
</evidence>
<dbReference type="GO" id="GO:0005634">
    <property type="term" value="C:nucleus"/>
    <property type="evidence" value="ECO:0007669"/>
    <property type="project" value="UniProtKB-SubCell"/>
</dbReference>
<evidence type="ECO:0000256" key="5">
    <source>
        <dbReference type="SAM" id="MobiDB-lite"/>
    </source>
</evidence>
<accession>A0A8K0GER5</accession>
<keyword evidence="2" id="KW-0524">Neurogenesis</keyword>
<dbReference type="InterPro" id="IPR050283">
    <property type="entry name" value="E-box_TF_Regulators"/>
</dbReference>
<dbReference type="Proteomes" id="UP000801492">
    <property type="component" value="Unassembled WGS sequence"/>
</dbReference>
<sequence>MNSSVTESVKDGGNIILLSKHSTLGHQLKQDSKQGVVMMDTAKKKTKTKELLSIRAPPPPAVARRNARERNRVKQVNNGFANLRQHIPNSIAAAFESGRSGNKKLSKVETLRMAVEYIRSLEDLLSVDDSAPSNSNVQCSSSYSTSLASPSSDDDNISSNSTPPPPSLPYVKVSGSETYHIVPLHMLGNNEHLKSLKIENDLISNSGIVNFKHINSNSTNPLSPGIYSESSLSPGTETDIQTFIPVFNMEELSSSPPTIKIEESSQTNEDMRILCHNLIMLQADNEGDLGKQLNMNELISW</sequence>
<keyword evidence="8" id="KW-1185">Reference proteome</keyword>
<dbReference type="InterPro" id="IPR011598">
    <property type="entry name" value="bHLH_dom"/>
</dbReference>
<dbReference type="AlphaFoldDB" id="A0A8K0GER5"/>
<proteinExistence type="predicted"/>
<dbReference type="SUPFAM" id="SSF47459">
    <property type="entry name" value="HLH, helix-loop-helix DNA-binding domain"/>
    <property type="match status" value="1"/>
</dbReference>
<feature type="region of interest" description="Disordered" evidence="5">
    <location>
        <begin position="129"/>
        <end position="171"/>
    </location>
</feature>
<gene>
    <name evidence="7" type="ORF">ILUMI_09206</name>
</gene>
<dbReference type="EMBL" id="VTPC01004595">
    <property type="protein sequence ID" value="KAF2896969.1"/>
    <property type="molecule type" value="Genomic_DNA"/>
</dbReference>
<dbReference type="CDD" id="cd19744">
    <property type="entry name" value="bHLH_TS_dAS-C_like"/>
    <property type="match status" value="1"/>
</dbReference>
<reference evidence="7" key="1">
    <citation type="submission" date="2019-08" db="EMBL/GenBank/DDBJ databases">
        <title>The genome of the North American firefly Photinus pyralis.</title>
        <authorList>
            <consortium name="Photinus pyralis genome working group"/>
            <person name="Fallon T.R."/>
            <person name="Sander Lower S.E."/>
            <person name="Weng J.-K."/>
        </authorList>
    </citation>
    <scope>NUCLEOTIDE SEQUENCE</scope>
    <source>
        <strain evidence="7">TRF0915ILg1</strain>
        <tissue evidence="7">Whole body</tissue>
    </source>
</reference>
<dbReference type="GO" id="GO:0046983">
    <property type="term" value="F:protein dimerization activity"/>
    <property type="evidence" value="ECO:0007669"/>
    <property type="project" value="InterPro"/>
</dbReference>
<feature type="domain" description="BHLH" evidence="6">
    <location>
        <begin position="60"/>
        <end position="121"/>
    </location>
</feature>
<feature type="compositionally biased region" description="Low complexity" evidence="5">
    <location>
        <begin position="130"/>
        <end position="161"/>
    </location>
</feature>
<protein>
    <recommendedName>
        <fullName evidence="6">BHLH domain-containing protein</fullName>
    </recommendedName>
</protein>
<dbReference type="PANTHER" id="PTHR23349:SF108">
    <property type="entry name" value="BHLH DOMAIN-CONTAINING PROTEIN"/>
    <property type="match status" value="1"/>
</dbReference>
<dbReference type="InterPro" id="IPR036638">
    <property type="entry name" value="HLH_DNA-bd_sf"/>
</dbReference>
<dbReference type="OrthoDB" id="5976910at2759"/>
<dbReference type="FunFam" id="4.10.280.10:FF:000029">
    <property type="entry name" value="Achaete-scute family bHLH transcription factor 1"/>
    <property type="match status" value="1"/>
</dbReference>